<organism evidence="1 2">
    <name type="scientific">Iris pallida</name>
    <name type="common">Sweet iris</name>
    <dbReference type="NCBI Taxonomy" id="29817"/>
    <lineage>
        <taxon>Eukaryota</taxon>
        <taxon>Viridiplantae</taxon>
        <taxon>Streptophyta</taxon>
        <taxon>Embryophyta</taxon>
        <taxon>Tracheophyta</taxon>
        <taxon>Spermatophyta</taxon>
        <taxon>Magnoliopsida</taxon>
        <taxon>Liliopsida</taxon>
        <taxon>Asparagales</taxon>
        <taxon>Iridaceae</taxon>
        <taxon>Iridoideae</taxon>
        <taxon>Irideae</taxon>
        <taxon>Iris</taxon>
    </lineage>
</organism>
<gene>
    <name evidence="1" type="ORF">M6B38_344540</name>
</gene>
<accession>A0AAX6GVW4</accession>
<sequence>MSEDLHLHLTCTTPVSYLHRTTTNVNFSLEKLICFFRCSN</sequence>
<dbReference type="EMBL" id="JANAVB010016192">
    <property type="protein sequence ID" value="KAJ6832445.1"/>
    <property type="molecule type" value="Genomic_DNA"/>
</dbReference>
<protein>
    <submittedName>
        <fullName evidence="1">Uncharacterized protein</fullName>
    </submittedName>
</protein>
<evidence type="ECO:0000313" key="1">
    <source>
        <dbReference type="EMBL" id="KAJ6832445.1"/>
    </source>
</evidence>
<dbReference type="AlphaFoldDB" id="A0AAX6GVW4"/>
<reference evidence="1" key="2">
    <citation type="submission" date="2023-04" db="EMBL/GenBank/DDBJ databases">
        <authorList>
            <person name="Bruccoleri R.E."/>
            <person name="Oakeley E.J."/>
            <person name="Faust A.-M."/>
            <person name="Dessus-Babus S."/>
            <person name="Altorfer M."/>
            <person name="Burckhardt D."/>
            <person name="Oertli M."/>
            <person name="Naumann U."/>
            <person name="Petersen F."/>
            <person name="Wong J."/>
        </authorList>
    </citation>
    <scope>NUCLEOTIDE SEQUENCE</scope>
    <source>
        <strain evidence="1">GSM-AAB239-AS_SAM_17_03QT</strain>
        <tissue evidence="1">Leaf</tissue>
    </source>
</reference>
<proteinExistence type="predicted"/>
<evidence type="ECO:0000313" key="2">
    <source>
        <dbReference type="Proteomes" id="UP001140949"/>
    </source>
</evidence>
<keyword evidence="2" id="KW-1185">Reference proteome</keyword>
<name>A0AAX6GVW4_IRIPA</name>
<reference evidence="1" key="1">
    <citation type="journal article" date="2023" name="GigaByte">
        <title>Genome assembly of the bearded iris, Iris pallida Lam.</title>
        <authorList>
            <person name="Bruccoleri R.E."/>
            <person name="Oakeley E.J."/>
            <person name="Faust A.M.E."/>
            <person name="Altorfer M."/>
            <person name="Dessus-Babus S."/>
            <person name="Burckhardt D."/>
            <person name="Oertli M."/>
            <person name="Naumann U."/>
            <person name="Petersen F."/>
            <person name="Wong J."/>
        </authorList>
    </citation>
    <scope>NUCLEOTIDE SEQUENCE</scope>
    <source>
        <strain evidence="1">GSM-AAB239-AS_SAM_17_03QT</strain>
    </source>
</reference>
<dbReference type="Proteomes" id="UP001140949">
    <property type="component" value="Unassembled WGS sequence"/>
</dbReference>
<comment type="caution">
    <text evidence="1">The sequence shown here is derived from an EMBL/GenBank/DDBJ whole genome shotgun (WGS) entry which is preliminary data.</text>
</comment>